<dbReference type="SUPFAM" id="SSF51905">
    <property type="entry name" value="FAD/NAD(P)-binding domain"/>
    <property type="match status" value="1"/>
</dbReference>
<dbReference type="GO" id="GO:0071949">
    <property type="term" value="F:FAD binding"/>
    <property type="evidence" value="ECO:0007669"/>
    <property type="project" value="InterPro"/>
</dbReference>
<evidence type="ECO:0000256" key="4">
    <source>
        <dbReference type="ARBA" id="ARBA00023002"/>
    </source>
</evidence>
<dbReference type="OrthoDB" id="655030at2759"/>
<dbReference type="AlphaFoldDB" id="A0A9P8BV75"/>
<dbReference type="Gene3D" id="3.50.50.60">
    <property type="entry name" value="FAD/NAD(P)-binding domain"/>
    <property type="match status" value="1"/>
</dbReference>
<keyword evidence="5" id="KW-0472">Membrane</keyword>
<dbReference type="GO" id="GO:0004497">
    <property type="term" value="F:monooxygenase activity"/>
    <property type="evidence" value="ECO:0007669"/>
    <property type="project" value="InterPro"/>
</dbReference>
<comment type="similarity">
    <text evidence="1">Belongs to the paxM FAD-dependent monooxygenase family.</text>
</comment>
<dbReference type="PANTHER" id="PTHR47356">
    <property type="entry name" value="FAD-DEPENDENT MONOOXYGENASE ASQG-RELATED"/>
    <property type="match status" value="1"/>
</dbReference>
<evidence type="ECO:0000259" key="6">
    <source>
        <dbReference type="Pfam" id="PF01494"/>
    </source>
</evidence>
<feature type="transmembrane region" description="Helical" evidence="5">
    <location>
        <begin position="313"/>
        <end position="334"/>
    </location>
</feature>
<dbReference type="EMBL" id="JAHRHY010000005">
    <property type="protein sequence ID" value="KAG9069520.1"/>
    <property type="molecule type" value="Genomic_DNA"/>
</dbReference>
<dbReference type="InterPro" id="IPR050562">
    <property type="entry name" value="FAD_mOase_fung"/>
</dbReference>
<evidence type="ECO:0000256" key="3">
    <source>
        <dbReference type="ARBA" id="ARBA00022827"/>
    </source>
</evidence>
<name>A0A9P8BV75_9FUNG</name>
<organism evidence="7 8">
    <name type="scientific">Linnemannia hyalina</name>
    <dbReference type="NCBI Taxonomy" id="64524"/>
    <lineage>
        <taxon>Eukaryota</taxon>
        <taxon>Fungi</taxon>
        <taxon>Fungi incertae sedis</taxon>
        <taxon>Mucoromycota</taxon>
        <taxon>Mortierellomycotina</taxon>
        <taxon>Mortierellomycetes</taxon>
        <taxon>Mortierellales</taxon>
        <taxon>Mortierellaceae</taxon>
        <taxon>Linnemannia</taxon>
    </lineage>
</organism>
<gene>
    <name evidence="7" type="ORF">KI688_010423</name>
</gene>
<accession>A0A9P8BV75</accession>
<proteinExistence type="inferred from homology"/>
<evidence type="ECO:0000256" key="5">
    <source>
        <dbReference type="SAM" id="Phobius"/>
    </source>
</evidence>
<keyword evidence="8" id="KW-1185">Reference proteome</keyword>
<keyword evidence="4" id="KW-0560">Oxidoreductase</keyword>
<dbReference type="InterPro" id="IPR002938">
    <property type="entry name" value="FAD-bd"/>
</dbReference>
<dbReference type="Proteomes" id="UP000707451">
    <property type="component" value="Unassembled WGS sequence"/>
</dbReference>
<feature type="domain" description="FAD-binding" evidence="6">
    <location>
        <begin position="9"/>
        <end position="132"/>
    </location>
</feature>
<keyword evidence="5" id="KW-1133">Transmembrane helix</keyword>
<dbReference type="Pfam" id="PF01494">
    <property type="entry name" value="FAD_binding_3"/>
    <property type="match status" value="1"/>
</dbReference>
<protein>
    <recommendedName>
        <fullName evidence="6">FAD-binding domain-containing protein</fullName>
    </recommendedName>
</protein>
<sequence>MSIGPTLLPIFEQLGIYDEFLTIGKYLTHLVGYKETLVPLKPLDLRPVEEFTGYGQYIVARPKLYDLILKQIPPHKIHFGHRVLNITEKDNKVAIHLSNSDTIEGDIIVGADGAYSAVRQRMYEQLKTEGKLPKSDQEDLPFCCTCLVGQTKVLDPEEFPIVAEPQCNFSNLYGDDKPFTAAMEQRFRNSENSEWGDHPAQTMCEETRNLPIQLLDGKKRTLGDLYDQTPKEFISKVMLEEKVFTTWHHRRYVLMGDGAVTAMHDAIALANLFYAMPAKTGEDITRIFEEYQKERLPAVTESFNNSRQLAKTAGRGIVGAIILYLTTVIPAWLWRIALVIRRLADDQESYSVTTILRLNKHILPATLPIIYENLQPPYSP</sequence>
<keyword evidence="5" id="KW-0812">Transmembrane</keyword>
<comment type="caution">
    <text evidence="7">The sequence shown here is derived from an EMBL/GenBank/DDBJ whole genome shotgun (WGS) entry which is preliminary data.</text>
</comment>
<keyword evidence="2" id="KW-0285">Flavoprotein</keyword>
<dbReference type="InterPro" id="IPR036188">
    <property type="entry name" value="FAD/NAD-bd_sf"/>
</dbReference>
<keyword evidence="3" id="KW-0274">FAD</keyword>
<reference evidence="7" key="1">
    <citation type="submission" date="2021-06" db="EMBL/GenBank/DDBJ databases">
        <title>Genome Sequence of Mortierella hyaline Strain SCG-10, a Cold-Adapted, Nitrate-Reducing Fungus Isolated from Soil in Minnesota, USA.</title>
        <authorList>
            <person name="Aldossari N."/>
        </authorList>
    </citation>
    <scope>NUCLEOTIDE SEQUENCE</scope>
    <source>
        <strain evidence="7">SCG-10</strain>
    </source>
</reference>
<evidence type="ECO:0000256" key="1">
    <source>
        <dbReference type="ARBA" id="ARBA00007992"/>
    </source>
</evidence>
<evidence type="ECO:0000313" key="7">
    <source>
        <dbReference type="EMBL" id="KAG9069520.1"/>
    </source>
</evidence>
<evidence type="ECO:0000256" key="2">
    <source>
        <dbReference type="ARBA" id="ARBA00022630"/>
    </source>
</evidence>
<evidence type="ECO:0000313" key="8">
    <source>
        <dbReference type="Proteomes" id="UP000707451"/>
    </source>
</evidence>
<dbReference type="PANTHER" id="PTHR47356:SF2">
    <property type="entry name" value="FAD-BINDING DOMAIN-CONTAINING PROTEIN-RELATED"/>
    <property type="match status" value="1"/>
</dbReference>